<evidence type="ECO:0000259" key="2">
    <source>
        <dbReference type="PROSITE" id="PS00498"/>
    </source>
</evidence>
<dbReference type="SUPFAM" id="SSF48056">
    <property type="entry name" value="Di-copper centre-containing domain"/>
    <property type="match status" value="1"/>
</dbReference>
<dbReference type="PANTHER" id="PTHR11474:SF21">
    <property type="entry name" value="SHKT DOMAIN-CONTAINING PROTEIN"/>
    <property type="match status" value="1"/>
</dbReference>
<dbReference type="Proteomes" id="UP000887560">
    <property type="component" value="Unplaced"/>
</dbReference>
<dbReference type="InterPro" id="IPR002227">
    <property type="entry name" value="Tyrosinase_Cu-bd"/>
</dbReference>
<dbReference type="GO" id="GO:0016491">
    <property type="term" value="F:oxidoreductase activity"/>
    <property type="evidence" value="ECO:0007669"/>
    <property type="project" value="InterPro"/>
</dbReference>
<keyword evidence="1" id="KW-0479">Metal-binding</keyword>
<accession>A0A915NGD3</accession>
<dbReference type="AlphaFoldDB" id="A0A915NGD3"/>
<dbReference type="PRINTS" id="PR00092">
    <property type="entry name" value="TYROSINASE"/>
</dbReference>
<dbReference type="Pfam" id="PF00264">
    <property type="entry name" value="Tyrosinase"/>
    <property type="match status" value="1"/>
</dbReference>
<proteinExistence type="predicted"/>
<evidence type="ECO:0000313" key="3">
    <source>
        <dbReference type="Proteomes" id="UP000887560"/>
    </source>
</evidence>
<organism evidence="3 4">
    <name type="scientific">Meloidogyne floridensis</name>
    <dbReference type="NCBI Taxonomy" id="298350"/>
    <lineage>
        <taxon>Eukaryota</taxon>
        <taxon>Metazoa</taxon>
        <taxon>Ecdysozoa</taxon>
        <taxon>Nematoda</taxon>
        <taxon>Chromadorea</taxon>
        <taxon>Rhabditida</taxon>
        <taxon>Tylenchina</taxon>
        <taxon>Tylenchomorpha</taxon>
        <taxon>Tylenchoidea</taxon>
        <taxon>Meloidogynidae</taxon>
        <taxon>Meloidogyninae</taxon>
        <taxon>Meloidogyne</taxon>
    </lineage>
</organism>
<name>A0A915NGD3_9BILA</name>
<dbReference type="WBParaSite" id="scf7180000416142.g87">
    <property type="protein sequence ID" value="scf7180000416142.g87"/>
    <property type="gene ID" value="scf7180000416142.g87"/>
</dbReference>
<feature type="domain" description="Tyrosinase copper-binding" evidence="2">
    <location>
        <begin position="54"/>
        <end position="65"/>
    </location>
</feature>
<dbReference type="PROSITE" id="PS00498">
    <property type="entry name" value="TYROSINASE_2"/>
    <property type="match status" value="1"/>
</dbReference>
<evidence type="ECO:0000313" key="4">
    <source>
        <dbReference type="WBParaSite" id="scf7180000416142.g87"/>
    </source>
</evidence>
<evidence type="ECO:0000256" key="1">
    <source>
        <dbReference type="ARBA" id="ARBA00022723"/>
    </source>
</evidence>
<keyword evidence="3" id="KW-1185">Reference proteome</keyword>
<dbReference type="InterPro" id="IPR008922">
    <property type="entry name" value="Di-copper_centre_dom_sf"/>
</dbReference>
<dbReference type="InterPro" id="IPR050316">
    <property type="entry name" value="Tyrosinase/Hemocyanin"/>
</dbReference>
<dbReference type="Gene3D" id="1.10.1280.10">
    <property type="entry name" value="Di-copper center containing domain from catechol oxidase"/>
    <property type="match status" value="1"/>
</dbReference>
<reference evidence="4" key="1">
    <citation type="submission" date="2022-11" db="UniProtKB">
        <authorList>
            <consortium name="WormBaseParasite"/>
        </authorList>
    </citation>
    <scope>IDENTIFICATION</scope>
</reference>
<dbReference type="PANTHER" id="PTHR11474">
    <property type="entry name" value="TYROSINASE FAMILY MEMBER"/>
    <property type="match status" value="1"/>
</dbReference>
<sequence length="95" mass="11283">MIIKIYEYLSIRWLLQQNKIDLVLGYSVPGDYTHGVVHTFVGGDMDETKDSTNDPIFFLMHSFVDMIWELWRITNQNRNERNTSYPVDREVTIIQ</sequence>
<protein>
    <submittedName>
        <fullName evidence="4">Tyrosinase copper-binding domain-containing protein</fullName>
    </submittedName>
</protein>
<dbReference type="GO" id="GO:0046872">
    <property type="term" value="F:metal ion binding"/>
    <property type="evidence" value="ECO:0007669"/>
    <property type="project" value="UniProtKB-KW"/>
</dbReference>